<dbReference type="HOGENOM" id="CLU_2551247_0_0_9"/>
<dbReference type="EMBL" id="AFPZ01000088">
    <property type="protein sequence ID" value="EGQ22728.1"/>
    <property type="molecule type" value="Genomic_DNA"/>
</dbReference>
<comment type="caution">
    <text evidence="1">The sequence shown here is derived from an EMBL/GenBank/DDBJ whole genome shotgun (WGS) entry which is preliminary data.</text>
</comment>
<dbReference type="Proteomes" id="UP000005316">
    <property type="component" value="Unassembled WGS sequence"/>
</dbReference>
<dbReference type="eggNOG" id="ENOG502ZVMU">
    <property type="taxonomic scope" value="Bacteria"/>
</dbReference>
<gene>
    <name evidence="1" type="ORF">HMPREF9372_2768</name>
</gene>
<evidence type="ECO:0000313" key="2">
    <source>
        <dbReference type="Proteomes" id="UP000005316"/>
    </source>
</evidence>
<name>F9DVD7_9BACL</name>
<protein>
    <submittedName>
        <fullName evidence="1">Uncharacterized protein</fullName>
    </submittedName>
</protein>
<sequence length="92" mass="10744">MVNHIERVFNKDHGDVSEEVRTVVKTVTFSFKSSEYDGTEATETFTFEELEIDKKIDGELLERELEQIFQAWVWHKLNISCSIIMDKSDTAQ</sequence>
<accession>F9DVD7</accession>
<dbReference type="AlphaFoldDB" id="F9DVD7"/>
<organism evidence="1 2">
    <name type="scientific">Sporosarcina newyorkensis 2681</name>
    <dbReference type="NCBI Taxonomy" id="1027292"/>
    <lineage>
        <taxon>Bacteria</taxon>
        <taxon>Bacillati</taxon>
        <taxon>Bacillota</taxon>
        <taxon>Bacilli</taxon>
        <taxon>Bacillales</taxon>
        <taxon>Caryophanaceae</taxon>
        <taxon>Sporosarcina</taxon>
    </lineage>
</organism>
<reference evidence="1 2" key="1">
    <citation type="submission" date="2011-04" db="EMBL/GenBank/DDBJ databases">
        <authorList>
            <person name="Muzny D."/>
            <person name="Qin X."/>
            <person name="Deng J."/>
            <person name="Jiang H."/>
            <person name="Liu Y."/>
            <person name="Qu J."/>
            <person name="Song X.-Z."/>
            <person name="Zhang L."/>
            <person name="Thornton R."/>
            <person name="Coyle M."/>
            <person name="Francisco L."/>
            <person name="Jackson L."/>
            <person name="Javaid M."/>
            <person name="Korchina V."/>
            <person name="Kovar C."/>
            <person name="Mata R."/>
            <person name="Mathew T."/>
            <person name="Ngo R."/>
            <person name="Nguyen L."/>
            <person name="Nguyen N."/>
            <person name="Okwuonu G."/>
            <person name="Ongeri F."/>
            <person name="Pham C."/>
            <person name="Simmons D."/>
            <person name="Wilczek-Boney K."/>
            <person name="Hale W."/>
            <person name="Jakkamsetti A."/>
            <person name="Pham P."/>
            <person name="Ruth R."/>
            <person name="San Lucas F."/>
            <person name="Warren J."/>
            <person name="Zhang J."/>
            <person name="Zhao Z."/>
            <person name="Zhou C."/>
            <person name="Zhu D."/>
            <person name="Lee S."/>
            <person name="Bess C."/>
            <person name="Blankenburg K."/>
            <person name="Forbes L."/>
            <person name="Fu Q."/>
            <person name="Gubbala S."/>
            <person name="Hirani K."/>
            <person name="Jayaseelan J.C."/>
            <person name="Lara F."/>
            <person name="Munidasa M."/>
            <person name="Palculict T."/>
            <person name="Patil S."/>
            <person name="Pu L.-L."/>
            <person name="Saada N."/>
            <person name="Tang L."/>
            <person name="Weissenberger G."/>
            <person name="Zhu Y."/>
            <person name="Hemphill L."/>
            <person name="Shang Y."/>
            <person name="Youmans B."/>
            <person name="Ayvaz T."/>
            <person name="Ross M."/>
            <person name="Santibanez J."/>
            <person name="Aqrawi P."/>
            <person name="Gross S."/>
            <person name="Joshi V."/>
            <person name="Fowler G."/>
            <person name="Nazareth L."/>
            <person name="Reid J."/>
            <person name="Worley K."/>
            <person name="Petrosino J."/>
            <person name="Highlander S."/>
            <person name="Gibbs R."/>
        </authorList>
    </citation>
    <scope>NUCLEOTIDE SEQUENCE [LARGE SCALE GENOMIC DNA]</scope>
    <source>
        <strain evidence="1 2">2681</strain>
    </source>
</reference>
<evidence type="ECO:0000313" key="1">
    <source>
        <dbReference type="EMBL" id="EGQ22728.1"/>
    </source>
</evidence>
<proteinExistence type="predicted"/>